<accession>A0ABY2I2Y6</accession>
<dbReference type="InterPro" id="IPR036397">
    <property type="entry name" value="RNaseH_sf"/>
</dbReference>
<evidence type="ECO:0000313" key="3">
    <source>
        <dbReference type="Proteomes" id="UP000298252"/>
    </source>
</evidence>
<feature type="region of interest" description="Disordered" evidence="1">
    <location>
        <begin position="1"/>
        <end position="22"/>
    </location>
</feature>
<sequence>MRPASVERRRKEATGTPLSAHSALPAHLRKSLTWDQGSEKVEYLQFKEETTISVYFCDPHSPWQRGSNENTNGLIRQYFPKGTNLNLHSPERLAEVAAKINARQGNSPHLIECCDVG</sequence>
<dbReference type="InterPro" id="IPR001598">
    <property type="entry name" value="Transposase_IS30_CS"/>
</dbReference>
<dbReference type="PANTHER" id="PTHR10948:SF23">
    <property type="entry name" value="TRANSPOSASE INSI FOR INSERTION SEQUENCE ELEMENT IS30A-RELATED"/>
    <property type="match status" value="1"/>
</dbReference>
<protein>
    <submittedName>
        <fullName evidence="2">IS30 family transposase</fullName>
    </submittedName>
</protein>
<evidence type="ECO:0000256" key="1">
    <source>
        <dbReference type="SAM" id="MobiDB-lite"/>
    </source>
</evidence>
<proteinExistence type="predicted"/>
<dbReference type="PROSITE" id="PS01043">
    <property type="entry name" value="TRANSPOSASE_IS30"/>
    <property type="match status" value="1"/>
</dbReference>
<comment type="caution">
    <text evidence="2">The sequence shown here is derived from an EMBL/GenBank/DDBJ whole genome shotgun (WGS) entry which is preliminary data.</text>
</comment>
<gene>
    <name evidence="2" type="ORF">E3O21_08370</name>
</gene>
<dbReference type="InterPro" id="IPR053392">
    <property type="entry name" value="Transposase_IS30-like"/>
</dbReference>
<name>A0ABY2I2Y6_9MICO</name>
<reference evidence="2 3" key="1">
    <citation type="submission" date="2019-03" db="EMBL/GenBank/DDBJ databases">
        <title>Genomics of glacier-inhabiting Cryobacterium strains.</title>
        <authorList>
            <person name="Liu Q."/>
            <person name="Xin Y.-H."/>
        </authorList>
    </citation>
    <scope>NUCLEOTIDE SEQUENCE [LARGE SCALE GENOMIC DNA]</scope>
    <source>
        <strain evidence="2 3">Hh8</strain>
    </source>
</reference>
<dbReference type="InterPro" id="IPR051917">
    <property type="entry name" value="Transposase-Integrase"/>
</dbReference>
<dbReference type="InterPro" id="IPR012337">
    <property type="entry name" value="RNaseH-like_sf"/>
</dbReference>
<organism evidence="2 3">
    <name type="scientific">Cryobacterium flavum</name>
    <dbReference type="NCBI Taxonomy" id="1424659"/>
    <lineage>
        <taxon>Bacteria</taxon>
        <taxon>Bacillati</taxon>
        <taxon>Actinomycetota</taxon>
        <taxon>Actinomycetes</taxon>
        <taxon>Micrococcales</taxon>
        <taxon>Microbacteriaceae</taxon>
        <taxon>Cryobacterium</taxon>
    </lineage>
</organism>
<dbReference type="Proteomes" id="UP000298252">
    <property type="component" value="Unassembled WGS sequence"/>
</dbReference>
<dbReference type="NCBIfam" id="NF033563">
    <property type="entry name" value="transpos_IS30"/>
    <property type="match status" value="1"/>
</dbReference>
<dbReference type="Gene3D" id="3.30.420.10">
    <property type="entry name" value="Ribonuclease H-like superfamily/Ribonuclease H"/>
    <property type="match status" value="1"/>
</dbReference>
<feature type="compositionally biased region" description="Basic and acidic residues" evidence="1">
    <location>
        <begin position="1"/>
        <end position="13"/>
    </location>
</feature>
<dbReference type="PANTHER" id="PTHR10948">
    <property type="entry name" value="TRANSPOSASE"/>
    <property type="match status" value="1"/>
</dbReference>
<dbReference type="SUPFAM" id="SSF53098">
    <property type="entry name" value="Ribonuclease H-like"/>
    <property type="match status" value="1"/>
</dbReference>
<evidence type="ECO:0000313" key="2">
    <source>
        <dbReference type="EMBL" id="TFB77866.1"/>
    </source>
</evidence>
<keyword evidence="3" id="KW-1185">Reference proteome</keyword>
<dbReference type="EMBL" id="SOFD01000024">
    <property type="protein sequence ID" value="TFB77866.1"/>
    <property type="molecule type" value="Genomic_DNA"/>
</dbReference>